<keyword evidence="5" id="KW-1185">Reference proteome</keyword>
<gene>
    <name evidence="4" type="ORF">IED13_08455</name>
</gene>
<dbReference type="PROSITE" id="PS00895">
    <property type="entry name" value="3_HYDROXYISOBUT_DH"/>
    <property type="match status" value="1"/>
</dbReference>
<keyword evidence="2" id="KW-0520">NAD</keyword>
<evidence type="ECO:0000256" key="1">
    <source>
        <dbReference type="ARBA" id="ARBA00023002"/>
    </source>
</evidence>
<dbReference type="AlphaFoldDB" id="A0A927HZQ6"/>
<feature type="domain" description="D-isomer specific 2-hydroxyacid dehydrogenase NAD-binding" evidence="3">
    <location>
        <begin position="106"/>
        <end position="274"/>
    </location>
</feature>
<evidence type="ECO:0000313" key="5">
    <source>
        <dbReference type="Proteomes" id="UP000619295"/>
    </source>
</evidence>
<name>A0A927HZQ6_9HYPH</name>
<dbReference type="Proteomes" id="UP000619295">
    <property type="component" value="Unassembled WGS sequence"/>
</dbReference>
<sequence length="309" mass="33775">MAILTWLHNAYGRDLIEGVRAALPGEDIREWPDAGDPDEIDICFIFRMPHGFLKPFRNLKLMSATGAGIDHYLLDPDFPKGIAMVRIVDQDFAARMADYVLTWTFFHHRDVAHFLSAQSRHDWAYKIMRSAHELRVGVMGLGQMGRLAAERLAGVGYDTAAWSRSLHEVPGVTCFAGSEGFGAFLARTEILINLLPLTQTTRGILSAGTFAQMPPGGVVISAGRGGHLVEADLLAALNDGTLRAATIDAFPVEPLPKDSPLWKTPNLYVTPHCSSTASLATIVDTFAENVRRFRAGAELLNEVDTVAGY</sequence>
<comment type="caution">
    <text evidence="4">The sequence shown here is derived from an EMBL/GenBank/DDBJ whole genome shotgun (WGS) entry which is preliminary data.</text>
</comment>
<dbReference type="InterPro" id="IPR006140">
    <property type="entry name" value="D-isomer_DH_NAD-bd"/>
</dbReference>
<evidence type="ECO:0000259" key="3">
    <source>
        <dbReference type="Pfam" id="PF02826"/>
    </source>
</evidence>
<dbReference type="Pfam" id="PF02826">
    <property type="entry name" value="2-Hacid_dh_C"/>
    <property type="match status" value="1"/>
</dbReference>
<dbReference type="SUPFAM" id="SSF51735">
    <property type="entry name" value="NAD(P)-binding Rossmann-fold domains"/>
    <property type="match status" value="1"/>
</dbReference>
<accession>A0A927HZQ6</accession>
<dbReference type="PANTHER" id="PTHR43333">
    <property type="entry name" value="2-HACID_DH_C DOMAIN-CONTAINING PROTEIN"/>
    <property type="match status" value="1"/>
</dbReference>
<reference evidence="4" key="1">
    <citation type="submission" date="2020-09" db="EMBL/GenBank/DDBJ databases">
        <title>Bosea spartocytisi sp. nov. a root nodule endophyte of Spartocytisus supranubius in the high mountain ecosystem fo the Teide National Park (Canary Islands, Spain).</title>
        <authorList>
            <person name="Pulido-Suarez L."/>
            <person name="Peix A."/>
            <person name="Igual J.M."/>
            <person name="Socas-Perez N."/>
            <person name="Velazquez E."/>
            <person name="Flores-Felix J.D."/>
            <person name="Leon-Barrios M."/>
        </authorList>
    </citation>
    <scope>NUCLEOTIDE SEQUENCE</scope>
    <source>
        <strain evidence="4">SSUT16</strain>
    </source>
</reference>
<dbReference type="GO" id="GO:0051287">
    <property type="term" value="F:NAD binding"/>
    <property type="evidence" value="ECO:0007669"/>
    <property type="project" value="InterPro"/>
</dbReference>
<dbReference type="InterPro" id="IPR036291">
    <property type="entry name" value="NAD(P)-bd_dom_sf"/>
</dbReference>
<dbReference type="RefSeq" id="WP_191123912.1">
    <property type="nucleotide sequence ID" value="NZ_JACXWY010000004.1"/>
</dbReference>
<evidence type="ECO:0000256" key="2">
    <source>
        <dbReference type="ARBA" id="ARBA00023027"/>
    </source>
</evidence>
<evidence type="ECO:0000313" key="4">
    <source>
        <dbReference type="EMBL" id="MBD3845726.1"/>
    </source>
</evidence>
<proteinExistence type="predicted"/>
<dbReference type="SUPFAM" id="SSF52283">
    <property type="entry name" value="Formate/glycerate dehydrogenase catalytic domain-like"/>
    <property type="match status" value="1"/>
</dbReference>
<dbReference type="Gene3D" id="3.40.50.720">
    <property type="entry name" value="NAD(P)-binding Rossmann-like Domain"/>
    <property type="match status" value="2"/>
</dbReference>
<dbReference type="PANTHER" id="PTHR43333:SF1">
    <property type="entry name" value="D-ISOMER SPECIFIC 2-HYDROXYACID DEHYDROGENASE NAD-BINDING DOMAIN-CONTAINING PROTEIN"/>
    <property type="match status" value="1"/>
</dbReference>
<dbReference type="GO" id="GO:0016491">
    <property type="term" value="F:oxidoreductase activity"/>
    <property type="evidence" value="ECO:0007669"/>
    <property type="project" value="UniProtKB-KW"/>
</dbReference>
<dbReference type="CDD" id="cd12164">
    <property type="entry name" value="GDH_like_2"/>
    <property type="match status" value="1"/>
</dbReference>
<keyword evidence="1" id="KW-0560">Oxidoreductase</keyword>
<organism evidence="4 5">
    <name type="scientific">Bosea spartocytisi</name>
    <dbReference type="NCBI Taxonomy" id="2773451"/>
    <lineage>
        <taxon>Bacteria</taxon>
        <taxon>Pseudomonadati</taxon>
        <taxon>Pseudomonadota</taxon>
        <taxon>Alphaproteobacteria</taxon>
        <taxon>Hyphomicrobiales</taxon>
        <taxon>Boseaceae</taxon>
        <taxon>Bosea</taxon>
    </lineage>
</organism>
<dbReference type="EMBL" id="JACXWY010000004">
    <property type="protein sequence ID" value="MBD3845726.1"/>
    <property type="molecule type" value="Genomic_DNA"/>
</dbReference>
<dbReference type="InterPro" id="IPR002204">
    <property type="entry name" value="3-OH-isobutyrate_DH-rel_CS"/>
</dbReference>
<protein>
    <submittedName>
        <fullName evidence="4">Glyoxylate/hydroxypyruvate reductase A</fullName>
    </submittedName>
</protein>